<organism evidence="2">
    <name type="scientific">Tetraselmis sp. GSL018</name>
    <dbReference type="NCBI Taxonomy" id="582737"/>
    <lineage>
        <taxon>Eukaryota</taxon>
        <taxon>Viridiplantae</taxon>
        <taxon>Chlorophyta</taxon>
        <taxon>core chlorophytes</taxon>
        <taxon>Chlorodendrophyceae</taxon>
        <taxon>Chlorodendrales</taxon>
        <taxon>Chlorodendraceae</taxon>
        <taxon>Tetraselmis</taxon>
    </lineage>
</organism>
<dbReference type="Pfam" id="PF02141">
    <property type="entry name" value="DENN"/>
    <property type="match status" value="1"/>
</dbReference>
<sequence>MLSMTVHAVSALIYPFRWQHIFLPVLPEGLLDYLEAPMPWIIGLPRSMLPRLEQMALEDVVVVNIDTGKLRMVPQAQQSADCFPWRERICENLQKVLDALGAPPAEGARPRHAATDSRCCEEGSDTEAVANVLLASVMRDFFLHLLGSYRCFVYELLPGASWLGNTETGPHWGSAPVPSIRPSGGQLLV</sequence>
<dbReference type="EMBL" id="GBEZ01011344">
    <property type="protein sequence ID" value="JAC74432.1"/>
    <property type="molecule type" value="Transcribed_RNA"/>
</dbReference>
<dbReference type="GO" id="GO:0006897">
    <property type="term" value="P:endocytosis"/>
    <property type="evidence" value="ECO:0007669"/>
    <property type="project" value="TreeGrafter"/>
</dbReference>
<feature type="domain" description="UDENN" evidence="1">
    <location>
        <begin position="1"/>
        <end position="189"/>
    </location>
</feature>
<proteinExistence type="predicted"/>
<dbReference type="GO" id="GO:0005829">
    <property type="term" value="C:cytosol"/>
    <property type="evidence" value="ECO:0007669"/>
    <property type="project" value="TreeGrafter"/>
</dbReference>
<dbReference type="AlphaFoldDB" id="A0A061RND3"/>
<dbReference type="GO" id="GO:1901981">
    <property type="term" value="F:phosphatidylinositol phosphate binding"/>
    <property type="evidence" value="ECO:0007669"/>
    <property type="project" value="TreeGrafter"/>
</dbReference>
<evidence type="ECO:0000313" key="2">
    <source>
        <dbReference type="EMBL" id="JAC74432.1"/>
    </source>
</evidence>
<dbReference type="PANTHER" id="PTHR13196:SF14">
    <property type="entry name" value="UDENN DOMAIN-CONTAINING PROTEIN"/>
    <property type="match status" value="1"/>
</dbReference>
<dbReference type="InterPro" id="IPR001194">
    <property type="entry name" value="cDENN_dom"/>
</dbReference>
<dbReference type="PROSITE" id="PS50211">
    <property type="entry name" value="DENN"/>
    <property type="match status" value="1"/>
</dbReference>
<gene>
    <name evidence="2" type="ORF">TSPGSL018_25955</name>
</gene>
<dbReference type="Gene3D" id="3.40.50.11500">
    <property type="match status" value="1"/>
</dbReference>
<dbReference type="InterPro" id="IPR037516">
    <property type="entry name" value="Tripartite_DENN"/>
</dbReference>
<evidence type="ECO:0000259" key="1">
    <source>
        <dbReference type="PROSITE" id="PS50211"/>
    </source>
</evidence>
<dbReference type="InterPro" id="IPR043153">
    <property type="entry name" value="DENN_C"/>
</dbReference>
<dbReference type="GO" id="GO:0032456">
    <property type="term" value="P:endocytic recycling"/>
    <property type="evidence" value="ECO:0007669"/>
    <property type="project" value="TreeGrafter"/>
</dbReference>
<dbReference type="InterPro" id="IPR040032">
    <property type="entry name" value="DENND1A/B/C"/>
</dbReference>
<protein>
    <submittedName>
        <fullName evidence="2">Denn domain-containing protein 1b</fullName>
    </submittedName>
</protein>
<reference evidence="2" key="1">
    <citation type="submission" date="2014-05" db="EMBL/GenBank/DDBJ databases">
        <title>The transcriptome of the halophilic microalga Tetraselmis sp. GSL018 isolated from the Great Salt Lake, Utah.</title>
        <authorList>
            <person name="Jinkerson R.E."/>
            <person name="D'Adamo S."/>
            <person name="Posewitz M.C."/>
        </authorList>
    </citation>
    <scope>NUCLEOTIDE SEQUENCE</scope>
    <source>
        <strain evidence="2">GSL018</strain>
    </source>
</reference>
<name>A0A061RND3_9CHLO</name>
<accession>A0A061RND3</accession>
<dbReference type="PANTHER" id="PTHR13196">
    <property type="entry name" value="DENN DOMAIN-CONTAINING"/>
    <property type="match status" value="1"/>
</dbReference>
<dbReference type="GO" id="GO:0005085">
    <property type="term" value="F:guanyl-nucleotide exchange factor activity"/>
    <property type="evidence" value="ECO:0007669"/>
    <property type="project" value="InterPro"/>
</dbReference>